<dbReference type="KEGG" id="mtw:CQW49_21525"/>
<dbReference type="GO" id="GO:0051213">
    <property type="term" value="F:dioxygenase activity"/>
    <property type="evidence" value="ECO:0007669"/>
    <property type="project" value="UniProtKB-KW"/>
</dbReference>
<accession>A0A2D2D6I8</accession>
<evidence type="ECO:0000259" key="1">
    <source>
        <dbReference type="Pfam" id="PF21607"/>
    </source>
</evidence>
<dbReference type="EMBL" id="CP023738">
    <property type="protein sequence ID" value="ATQ70583.1"/>
    <property type="molecule type" value="Genomic_DNA"/>
</dbReference>
<dbReference type="STRING" id="595536.GCA_000178815_00203"/>
<dbReference type="Pfam" id="PF03060">
    <property type="entry name" value="NMO"/>
    <property type="match status" value="1"/>
</dbReference>
<keyword evidence="2" id="KW-0614">Plasmid</keyword>
<reference evidence="3" key="1">
    <citation type="submission" date="2017-10" db="EMBL/GenBank/DDBJ databases">
        <title>Completed PacBio SMRT sequence of Methylosinus trichosporium OB3b reveals presence of a third large plasmid.</title>
        <authorList>
            <person name="Charles T.C."/>
            <person name="Lynch M.D.J."/>
            <person name="Heil J.R."/>
            <person name="Cheng J."/>
        </authorList>
    </citation>
    <scope>NUCLEOTIDE SEQUENCE [LARGE SCALE GENOMIC DNA]</scope>
    <source>
        <strain evidence="3">OB3b</strain>
        <plasmid evidence="3">pob3b1</plasmid>
    </source>
</reference>
<evidence type="ECO:0000313" key="2">
    <source>
        <dbReference type="EMBL" id="ATQ70583.1"/>
    </source>
</evidence>
<dbReference type="PANTHER" id="PTHR32332">
    <property type="entry name" value="2-NITROPROPANE DIOXYGENASE"/>
    <property type="match status" value="1"/>
</dbReference>
<proteinExistence type="predicted"/>
<keyword evidence="2" id="KW-0560">Oxidoreductase</keyword>
<evidence type="ECO:0000313" key="3">
    <source>
        <dbReference type="Proteomes" id="UP000230709"/>
    </source>
</evidence>
<dbReference type="NCBIfam" id="TIGR02814">
    <property type="entry name" value="pfaD_fam"/>
    <property type="match status" value="1"/>
</dbReference>
<keyword evidence="2" id="KW-0223">Dioxygenase</keyword>
<dbReference type="InterPro" id="IPR049489">
    <property type="entry name" value="FabD-like_helical_ins"/>
</dbReference>
<keyword evidence="3" id="KW-1185">Reference proteome</keyword>
<dbReference type="Gene3D" id="3.20.20.70">
    <property type="entry name" value="Aldolase class I"/>
    <property type="match status" value="2"/>
</dbReference>
<dbReference type="InterPro" id="IPR013785">
    <property type="entry name" value="Aldolase_TIM"/>
</dbReference>
<dbReference type="Proteomes" id="UP000230709">
    <property type="component" value="Plasmid pOB3b1"/>
</dbReference>
<dbReference type="SUPFAM" id="SSF51395">
    <property type="entry name" value="FMN-linked oxidoreductases"/>
    <property type="match status" value="1"/>
</dbReference>
<feature type="domain" description="[Acyl-carrier-protein] S-malonyltransferase-like inserted helical" evidence="1">
    <location>
        <begin position="327"/>
        <end position="406"/>
    </location>
</feature>
<dbReference type="Pfam" id="PF21607">
    <property type="entry name" value="FabD_helical_ins"/>
    <property type="match status" value="1"/>
</dbReference>
<protein>
    <submittedName>
        <fullName evidence="2">2-nitropropane dioxygenase</fullName>
    </submittedName>
</protein>
<geneLocation type="plasmid" evidence="3">
    <name>pob3b1</name>
</geneLocation>
<organism evidence="2 3">
    <name type="scientific">Methylosinus trichosporium (strain ATCC 35070 / NCIMB 11131 / UNIQEM 75 / OB3b)</name>
    <dbReference type="NCBI Taxonomy" id="595536"/>
    <lineage>
        <taxon>Bacteria</taxon>
        <taxon>Pseudomonadati</taxon>
        <taxon>Pseudomonadota</taxon>
        <taxon>Alphaproteobacteria</taxon>
        <taxon>Hyphomicrobiales</taxon>
        <taxon>Methylocystaceae</taxon>
        <taxon>Methylosinus</taxon>
    </lineage>
</organism>
<gene>
    <name evidence="2" type="ORF">CQW49_21525</name>
</gene>
<sequence length="458" mass="49843">MIHSAPLGESPEIGLGDAAFRADHRVRLAYVAGAMGKGIASERFVTTLARARILSFFGAGGLTLERIAAAISAIRSAVGPDAPFGVNFLHNQIIPGQEEALADLLIAEEVRTIEASAFIRVTPALVRYRLAGLESGLDGSPRIRNRILAKLSRPEVARQFLAPPDMQMVAALRASGAVTEAQARLAPLVPLADDICAEADSGGHTDRRVALTLVPHFRALRDEEAARNNLRQRIRIGAAGGIGAPDAIAASFMLGADFVMTGSINQCTPEAGTSDAAKDMLAAADLADFDIAPAGDMFEIGAKVQVLKRGTLFPGRANRLYELYRTHRSLDALAPETLAEIERRNFGRSVAAVWDETARHYARVAPRELAEAEADPRKKMAMVFRWYFIHSNRSAIEGRVEERANFQIHCGPAMGAANRWLRGTDHEDWRARHVDILAERLMREAGDIFRTRLVAMTM</sequence>
<name>A0A2D2D6I8_METT3</name>
<dbReference type="InterPro" id="IPR014179">
    <property type="entry name" value="PfaD-like_TIM-barrel"/>
</dbReference>
<dbReference type="PANTHER" id="PTHR32332:SF20">
    <property type="entry name" value="2-NITROPROPANE DIOXYGENASE-LIKE PROTEIN"/>
    <property type="match status" value="1"/>
</dbReference>
<dbReference type="RefSeq" id="WP_003614682.1">
    <property type="nucleotide sequence ID" value="NZ_ADVE02000002.1"/>
</dbReference>
<dbReference type="AlphaFoldDB" id="A0A2D2D6I8"/>